<reference evidence="8 9" key="1">
    <citation type="submission" date="2019-11" db="EMBL/GenBank/DDBJ databases">
        <title>Description of Pedobacter sp. LMG 31462T.</title>
        <authorList>
            <person name="Carlier A."/>
            <person name="Qi S."/>
            <person name="Vandamme P."/>
        </authorList>
    </citation>
    <scope>NUCLEOTIDE SEQUENCE [LARGE SCALE GENOMIC DNA]</scope>
    <source>
        <strain evidence="8 9">LMG 31462</strain>
    </source>
</reference>
<protein>
    <recommendedName>
        <fullName evidence="2">mannosyl-glycoprotein endo-beta-N-acetylglucosaminidase</fullName>
        <ecNumber evidence="2">3.2.1.96</ecNumber>
    </recommendedName>
</protein>
<comment type="catalytic activity">
    <reaction evidence="6">
        <text>an N(4)-(oligosaccharide-(1-&gt;3)-[oligosaccharide-(1-&gt;6)]-beta-D-Man-(1-&gt;4)-beta-D-GlcNAc-(1-&gt;4)-alpha-D-GlcNAc)-L-asparaginyl-[protein] + H2O = an oligosaccharide-(1-&gt;3)-[oligosaccharide-(1-&gt;6)]-beta-D-Man-(1-&gt;4)-D-GlcNAc + N(4)-(N-acetyl-beta-D-glucosaminyl)-L-asparaginyl-[protein]</text>
        <dbReference type="Rhea" id="RHEA:73067"/>
        <dbReference type="Rhea" id="RHEA-COMP:12603"/>
        <dbReference type="Rhea" id="RHEA-COMP:18176"/>
        <dbReference type="ChEBI" id="CHEBI:15377"/>
        <dbReference type="ChEBI" id="CHEBI:132248"/>
        <dbReference type="ChEBI" id="CHEBI:192714"/>
        <dbReference type="ChEBI" id="CHEBI:192715"/>
        <dbReference type="EC" id="3.2.1.96"/>
    </reaction>
</comment>
<evidence type="ECO:0000313" key="9">
    <source>
        <dbReference type="Proteomes" id="UP000636110"/>
    </source>
</evidence>
<evidence type="ECO:0000256" key="6">
    <source>
        <dbReference type="ARBA" id="ARBA00034414"/>
    </source>
</evidence>
<keyword evidence="5" id="KW-0326">Glycosidase</keyword>
<dbReference type="PROSITE" id="PS51910">
    <property type="entry name" value="GH18_2"/>
    <property type="match status" value="1"/>
</dbReference>
<evidence type="ECO:0000259" key="7">
    <source>
        <dbReference type="PROSITE" id="PS51910"/>
    </source>
</evidence>
<name>A0ABR6F282_9SPHI</name>
<dbReference type="InterPro" id="IPR001223">
    <property type="entry name" value="Glyco_hydro18_cat"/>
</dbReference>
<evidence type="ECO:0000256" key="1">
    <source>
        <dbReference type="ARBA" id="ARBA00009336"/>
    </source>
</evidence>
<keyword evidence="4" id="KW-0378">Hydrolase</keyword>
<dbReference type="InterPro" id="IPR017853">
    <property type="entry name" value="GH"/>
</dbReference>
<dbReference type="InterPro" id="IPR001579">
    <property type="entry name" value="Glyco_hydro_18_chit_AS"/>
</dbReference>
<evidence type="ECO:0000256" key="2">
    <source>
        <dbReference type="ARBA" id="ARBA00012566"/>
    </source>
</evidence>
<evidence type="ECO:0000256" key="5">
    <source>
        <dbReference type="ARBA" id="ARBA00023295"/>
    </source>
</evidence>
<comment type="similarity">
    <text evidence="1">Belongs to the glycosyl hydrolase 18 family.</text>
</comment>
<sequence>MPDLFMKAPDPLFIAYWLGYANQKVNIEVLPEGIDVINLFHLNLDTENTLQHTYLTSNGMSWEEILTGVRVQQQRGVRVMATITSTVHSKISWNTVVDPEIFAANVYELVVNTWNLDGIDLDPEMGGDVPDDNFIKVITELSKYFGPKSATGKMMSYVTYQYYADEQLLKKCNACFDYVALAGYLWDLETMINQFELYTGLVGSKKLLFGVQPGRHQATSLSEAMQLCKWQPDNGLKGGMMLFNINLDKGFRYTTELIKTLKPAMNKLID</sequence>
<dbReference type="InterPro" id="IPR057016">
    <property type="entry name" value="EndoS_F2-like_TIM-barrel"/>
</dbReference>
<dbReference type="PROSITE" id="PS01095">
    <property type="entry name" value="GH18_1"/>
    <property type="match status" value="1"/>
</dbReference>
<evidence type="ECO:0000256" key="4">
    <source>
        <dbReference type="ARBA" id="ARBA00022801"/>
    </source>
</evidence>
<comment type="caution">
    <text evidence="8">The sequence shown here is derived from an EMBL/GenBank/DDBJ whole genome shotgun (WGS) entry which is preliminary data.</text>
</comment>
<keyword evidence="9" id="KW-1185">Reference proteome</keyword>
<evidence type="ECO:0000313" key="8">
    <source>
        <dbReference type="EMBL" id="MBB2151556.1"/>
    </source>
</evidence>
<dbReference type="Gene3D" id="3.20.20.80">
    <property type="entry name" value="Glycosidases"/>
    <property type="match status" value="1"/>
</dbReference>
<dbReference type="EC" id="3.2.1.96" evidence="2"/>
<keyword evidence="3" id="KW-0732">Signal</keyword>
<organism evidence="8 9">
    <name type="scientific">Pedobacter gandavensis</name>
    <dbReference type="NCBI Taxonomy" id="2679963"/>
    <lineage>
        <taxon>Bacteria</taxon>
        <taxon>Pseudomonadati</taxon>
        <taxon>Bacteroidota</taxon>
        <taxon>Sphingobacteriia</taxon>
        <taxon>Sphingobacteriales</taxon>
        <taxon>Sphingobacteriaceae</taxon>
        <taxon>Pedobacter</taxon>
    </lineage>
</organism>
<dbReference type="Pfam" id="PF23916">
    <property type="entry name" value="TIM-barrel_EndoS"/>
    <property type="match status" value="1"/>
</dbReference>
<dbReference type="Proteomes" id="UP000636110">
    <property type="component" value="Unassembled WGS sequence"/>
</dbReference>
<evidence type="ECO:0000256" key="3">
    <source>
        <dbReference type="ARBA" id="ARBA00022729"/>
    </source>
</evidence>
<accession>A0ABR6F282</accession>
<gene>
    <name evidence="8" type="ORF">GM920_21830</name>
</gene>
<dbReference type="EMBL" id="WNXC01000010">
    <property type="protein sequence ID" value="MBB2151556.1"/>
    <property type="molecule type" value="Genomic_DNA"/>
</dbReference>
<dbReference type="SUPFAM" id="SSF51445">
    <property type="entry name" value="(Trans)glycosidases"/>
    <property type="match status" value="1"/>
</dbReference>
<dbReference type="RefSeq" id="WP_235964607.1">
    <property type="nucleotide sequence ID" value="NZ_WNXC01000010.1"/>
</dbReference>
<feature type="domain" description="GH18" evidence="7">
    <location>
        <begin position="11"/>
        <end position="268"/>
    </location>
</feature>
<proteinExistence type="inferred from homology"/>